<evidence type="ECO:0000259" key="8">
    <source>
        <dbReference type="Pfam" id="PF21982"/>
    </source>
</evidence>
<organism evidence="9 10">
    <name type="scientific">Methylomicrobium album BG8</name>
    <dbReference type="NCBI Taxonomy" id="686340"/>
    <lineage>
        <taxon>Bacteria</taxon>
        <taxon>Pseudomonadati</taxon>
        <taxon>Pseudomonadota</taxon>
        <taxon>Gammaproteobacteria</taxon>
        <taxon>Methylococcales</taxon>
        <taxon>Methylococcaceae</taxon>
        <taxon>Methylomicrobium</taxon>
    </lineage>
</organism>
<evidence type="ECO:0000256" key="5">
    <source>
        <dbReference type="HAMAP-Rule" id="MF_01114"/>
    </source>
</evidence>
<evidence type="ECO:0000256" key="4">
    <source>
        <dbReference type="ARBA" id="ARBA00022490"/>
    </source>
</evidence>
<evidence type="ECO:0000256" key="3">
    <source>
        <dbReference type="ARBA" id="ARBA00018111"/>
    </source>
</evidence>
<evidence type="ECO:0000259" key="6">
    <source>
        <dbReference type="Pfam" id="PF02631"/>
    </source>
</evidence>
<protein>
    <recommendedName>
        <fullName evidence="3 5">Regulatory protein RecX</fullName>
    </recommendedName>
</protein>
<name>H8GR79_METAL</name>
<feature type="domain" description="RecX first three-helical" evidence="8">
    <location>
        <begin position="10"/>
        <end position="47"/>
    </location>
</feature>
<reference evidence="9 10" key="1">
    <citation type="journal article" date="2013" name="Genome Announc.">
        <title>Genome Sequence of the Obligate Gammaproteobacterial Methanotroph Methylomicrobium album Strain BG8.</title>
        <authorList>
            <person name="Kits K.D."/>
            <person name="Kalyuzhnaya M.G."/>
            <person name="Klotz M.G."/>
            <person name="Jetten M.S."/>
            <person name="Op den Camp H.J."/>
            <person name="Vuilleumier S."/>
            <person name="Bringel F."/>
            <person name="Dispirito A.A."/>
            <person name="Murrell J.C."/>
            <person name="Bruce D."/>
            <person name="Cheng J.F."/>
            <person name="Copeland A."/>
            <person name="Goodwin L."/>
            <person name="Hauser L."/>
            <person name="Lajus A."/>
            <person name="Land M.L."/>
            <person name="Lapidus A."/>
            <person name="Lucas S."/>
            <person name="Medigue C."/>
            <person name="Pitluck S."/>
            <person name="Woyke T."/>
            <person name="Zeytun A."/>
            <person name="Stein L.Y."/>
        </authorList>
    </citation>
    <scope>NUCLEOTIDE SEQUENCE [LARGE SCALE GENOMIC DNA]</scope>
    <source>
        <strain evidence="9 10">BG8</strain>
    </source>
</reference>
<accession>H8GR79</accession>
<proteinExistence type="inferred from homology"/>
<dbReference type="STRING" id="686340.Metal_2153"/>
<comment type="function">
    <text evidence="5">Modulates RecA activity.</text>
</comment>
<feature type="domain" description="RecX third three-helical" evidence="7">
    <location>
        <begin position="108"/>
        <end position="147"/>
    </location>
</feature>
<evidence type="ECO:0000256" key="1">
    <source>
        <dbReference type="ARBA" id="ARBA00004496"/>
    </source>
</evidence>
<dbReference type="Gene3D" id="1.10.10.10">
    <property type="entry name" value="Winged helix-like DNA-binding domain superfamily/Winged helix DNA-binding domain"/>
    <property type="match status" value="3"/>
</dbReference>
<dbReference type="Pfam" id="PF21982">
    <property type="entry name" value="RecX_HTH1"/>
    <property type="match status" value="1"/>
</dbReference>
<dbReference type="Pfam" id="PF21981">
    <property type="entry name" value="RecX_HTH3"/>
    <property type="match status" value="1"/>
</dbReference>
<dbReference type="InterPro" id="IPR053925">
    <property type="entry name" value="RecX_HTH_3rd"/>
</dbReference>
<dbReference type="AlphaFoldDB" id="H8GR79"/>
<dbReference type="InterPro" id="IPR003783">
    <property type="entry name" value="Regulatory_RecX"/>
</dbReference>
<dbReference type="GO" id="GO:0006282">
    <property type="term" value="P:regulation of DNA repair"/>
    <property type="evidence" value="ECO:0007669"/>
    <property type="project" value="UniProtKB-UniRule"/>
</dbReference>
<keyword evidence="4 5" id="KW-0963">Cytoplasm</keyword>
<keyword evidence="10" id="KW-1185">Reference proteome</keyword>
<dbReference type="Pfam" id="PF02631">
    <property type="entry name" value="RecX_HTH2"/>
    <property type="match status" value="1"/>
</dbReference>
<feature type="domain" description="RecX second three-helical" evidence="6">
    <location>
        <begin position="54"/>
        <end position="88"/>
    </location>
</feature>
<gene>
    <name evidence="5" type="primary">recX</name>
    <name evidence="9" type="ORF">Metal_2153</name>
</gene>
<dbReference type="InterPro" id="IPR036388">
    <property type="entry name" value="WH-like_DNA-bd_sf"/>
</dbReference>
<evidence type="ECO:0000313" key="10">
    <source>
        <dbReference type="Proteomes" id="UP000005090"/>
    </source>
</evidence>
<dbReference type="eggNOG" id="COG2137">
    <property type="taxonomic scope" value="Bacteria"/>
</dbReference>
<sequence length="166" mass="18919">MDPTDDKIRAECLRLLAGREHSRKELTQKLATHGFAKESIEAVLDQLAEENWQSDARYAESYARSRILKGYGPVFITYELRQNGIDPAHLPSFDLEALAKSVAGGWLALLRQVYRKKYSDSLIPNRNEWAKRNRFLQQRGFTNAMITDLFAFVRHAETGSGSFPGE</sequence>
<comment type="similarity">
    <text evidence="2 5">Belongs to the RecX family.</text>
</comment>
<dbReference type="EMBL" id="CM001475">
    <property type="protein sequence ID" value="EIC29906.1"/>
    <property type="molecule type" value="Genomic_DNA"/>
</dbReference>
<dbReference type="PANTHER" id="PTHR33602">
    <property type="entry name" value="REGULATORY PROTEIN RECX FAMILY PROTEIN"/>
    <property type="match status" value="1"/>
</dbReference>
<dbReference type="HAMAP" id="MF_01114">
    <property type="entry name" value="RecX"/>
    <property type="match status" value="1"/>
</dbReference>
<dbReference type="GO" id="GO:0005737">
    <property type="term" value="C:cytoplasm"/>
    <property type="evidence" value="ECO:0007669"/>
    <property type="project" value="UniProtKB-SubCell"/>
</dbReference>
<dbReference type="HOGENOM" id="CLU_066607_3_2_6"/>
<dbReference type="PANTHER" id="PTHR33602:SF1">
    <property type="entry name" value="REGULATORY PROTEIN RECX FAMILY PROTEIN"/>
    <property type="match status" value="1"/>
</dbReference>
<dbReference type="Proteomes" id="UP000005090">
    <property type="component" value="Chromosome"/>
</dbReference>
<evidence type="ECO:0000313" key="9">
    <source>
        <dbReference type="EMBL" id="EIC29906.1"/>
    </source>
</evidence>
<dbReference type="InterPro" id="IPR053924">
    <property type="entry name" value="RecX_HTH_2nd"/>
</dbReference>
<evidence type="ECO:0000256" key="2">
    <source>
        <dbReference type="ARBA" id="ARBA00009695"/>
    </source>
</evidence>
<evidence type="ECO:0000259" key="7">
    <source>
        <dbReference type="Pfam" id="PF21981"/>
    </source>
</evidence>
<comment type="subcellular location">
    <subcellularLocation>
        <location evidence="1 5">Cytoplasm</location>
    </subcellularLocation>
</comment>
<dbReference type="InterPro" id="IPR053926">
    <property type="entry name" value="RecX_HTH_1st"/>
</dbReference>